<protein>
    <submittedName>
        <fullName evidence="3">PilZ domain-containing protein</fullName>
    </submittedName>
</protein>
<dbReference type="SUPFAM" id="SSF141371">
    <property type="entry name" value="PilZ domain-like"/>
    <property type="match status" value="1"/>
</dbReference>
<organism evidence="3 4">
    <name type="scientific">Marinitoga aeolica</name>
    <dbReference type="NCBI Taxonomy" id="2809031"/>
    <lineage>
        <taxon>Bacteria</taxon>
        <taxon>Thermotogati</taxon>
        <taxon>Thermotogota</taxon>
        <taxon>Thermotogae</taxon>
        <taxon>Petrotogales</taxon>
        <taxon>Petrotogaceae</taxon>
        <taxon>Marinitoga</taxon>
    </lineage>
</organism>
<dbReference type="Pfam" id="PF07238">
    <property type="entry name" value="PilZ"/>
    <property type="match status" value="1"/>
</dbReference>
<dbReference type="InterPro" id="IPR009875">
    <property type="entry name" value="PilZ_domain"/>
</dbReference>
<dbReference type="InterPro" id="IPR009926">
    <property type="entry name" value="T3SS_YcgR_PilZN"/>
</dbReference>
<gene>
    <name evidence="3" type="ORF">JRV97_07265</name>
</gene>
<evidence type="ECO:0000313" key="3">
    <source>
        <dbReference type="EMBL" id="WGS64174.1"/>
    </source>
</evidence>
<sequence>MKHNESVFIEKIKVKKILSIGDLVDVELPHQHIIGNSRVILLNFLGKYAQILPPIYRNSRIKLYTGEKLNIRVYENGSNIMIKSSVLKIEKEKITVFLPKIAFKIQKRLFFRIPIIREGILIDNEENKLIPFETRDFSAGGMQIVVKEYLAEEREYIIKTLIMDDNLILKEINTRAVRLVGENIYGEKIYGMKFMNIDYKTEKNIVRYANLYSIKAKHGILGDGK</sequence>
<dbReference type="RefSeq" id="WP_280997611.1">
    <property type="nucleotide sequence ID" value="NZ_CP069362.1"/>
</dbReference>
<evidence type="ECO:0000313" key="4">
    <source>
        <dbReference type="Proteomes" id="UP001232493"/>
    </source>
</evidence>
<evidence type="ECO:0000259" key="2">
    <source>
        <dbReference type="Pfam" id="PF12945"/>
    </source>
</evidence>
<dbReference type="Pfam" id="PF12945">
    <property type="entry name" value="PilZNR"/>
    <property type="match status" value="1"/>
</dbReference>
<keyword evidence="4" id="KW-1185">Reference proteome</keyword>
<accession>A0ABY8PNF7</accession>
<feature type="domain" description="PilZ" evidence="1">
    <location>
        <begin position="106"/>
        <end position="209"/>
    </location>
</feature>
<dbReference type="Gene3D" id="2.40.10.220">
    <property type="entry name" value="predicted glycosyltransferase like domains"/>
    <property type="match status" value="1"/>
</dbReference>
<reference evidence="3 4" key="1">
    <citation type="submission" date="2021-02" db="EMBL/GenBank/DDBJ databases">
        <title>Characterization of Marinitoga sp. nov. str. BP5-C20A.</title>
        <authorList>
            <person name="Erauso G."/>
            <person name="Postec A."/>
        </authorList>
    </citation>
    <scope>NUCLEOTIDE SEQUENCE [LARGE SCALE GENOMIC DNA]</scope>
    <source>
        <strain evidence="3 4">BP5-C20A</strain>
    </source>
</reference>
<proteinExistence type="predicted"/>
<dbReference type="EMBL" id="CP069362">
    <property type="protein sequence ID" value="WGS64174.1"/>
    <property type="molecule type" value="Genomic_DNA"/>
</dbReference>
<evidence type="ECO:0000259" key="1">
    <source>
        <dbReference type="Pfam" id="PF07238"/>
    </source>
</evidence>
<feature type="domain" description="Type III secretion system flagellar brake protein YcgR PilZN" evidence="2">
    <location>
        <begin position="20"/>
        <end position="96"/>
    </location>
</feature>
<name>A0ABY8PNF7_9BACT</name>
<dbReference type="Proteomes" id="UP001232493">
    <property type="component" value="Chromosome"/>
</dbReference>